<dbReference type="EMBL" id="AHOR02000014">
    <property type="protein sequence ID" value="EMF83229.1"/>
    <property type="molecule type" value="Genomic_DNA"/>
</dbReference>
<comment type="caution">
    <text evidence="1">The sequence shown here is derived from an EMBL/GenBank/DDBJ whole genome shotgun (WGS) entry which is preliminary data.</text>
</comment>
<sequence length="104" mass="12231">MGRGTDANIIKGWTVPEPVLKIEPMDNSFFSESENTQSFPVKRDILDIMDSYRYMNSSYFFDFLSDGRWDHGTGWVEKNMNEVDWSTRYAPESIERYQKQPKSS</sequence>
<reference evidence="1 2" key="1">
    <citation type="submission" date="2013-01" db="EMBL/GenBank/DDBJ databases">
        <authorList>
            <person name="Harkins D.M."/>
            <person name="Durkin A.S."/>
            <person name="Brinkac L.M."/>
            <person name="Haft D.H."/>
            <person name="Selengut J.D."/>
            <person name="Sanka R."/>
            <person name="DePew J."/>
            <person name="Purushe J."/>
            <person name="Tulsiani S.M."/>
            <person name="Graham G.C."/>
            <person name="Burns M.-A."/>
            <person name="Dohnt M.F."/>
            <person name="Smythe L.D."/>
            <person name="McKay D.B."/>
            <person name="Craig S.B."/>
            <person name="Vinetz J.M."/>
            <person name="Sutton G.G."/>
            <person name="Nierman W.C."/>
            <person name="Fouts D.E."/>
        </authorList>
    </citation>
    <scope>NUCLEOTIDE SEQUENCE [LARGE SCALE GENOMIC DNA]</scope>
    <source>
        <strain evidence="1 2">LT2116</strain>
    </source>
</reference>
<accession>M3GBA9</accession>
<organism evidence="1 2">
    <name type="scientific">Leptospira weilii serovar Topaz str. LT2116</name>
    <dbReference type="NCBI Taxonomy" id="1088540"/>
    <lineage>
        <taxon>Bacteria</taxon>
        <taxon>Pseudomonadati</taxon>
        <taxon>Spirochaetota</taxon>
        <taxon>Spirochaetia</taxon>
        <taxon>Leptospirales</taxon>
        <taxon>Leptospiraceae</taxon>
        <taxon>Leptospira</taxon>
    </lineage>
</organism>
<proteinExistence type="predicted"/>
<name>M3GBA9_9LEPT</name>
<dbReference type="Proteomes" id="UP000011770">
    <property type="component" value="Unassembled WGS sequence"/>
</dbReference>
<protein>
    <submittedName>
        <fullName evidence="1">Uncharacterized protein</fullName>
    </submittedName>
</protein>
<evidence type="ECO:0000313" key="2">
    <source>
        <dbReference type="Proteomes" id="UP000011770"/>
    </source>
</evidence>
<gene>
    <name evidence="1" type="ORF">LEP1GSC188_4514</name>
</gene>
<dbReference type="AlphaFoldDB" id="M3GBA9"/>
<evidence type="ECO:0000313" key="1">
    <source>
        <dbReference type="EMBL" id="EMF83229.1"/>
    </source>
</evidence>